<keyword evidence="3" id="KW-1185">Reference proteome</keyword>
<dbReference type="RefSeq" id="WP_044835870.1">
    <property type="nucleotide sequence ID" value="NZ_CP059735.1"/>
</dbReference>
<gene>
    <name evidence="2" type="ORF">SG35_005685</name>
</gene>
<feature type="chain" id="PRO_5041942090" evidence="1">
    <location>
        <begin position="20"/>
        <end position="295"/>
    </location>
</feature>
<evidence type="ECO:0000313" key="3">
    <source>
        <dbReference type="Proteomes" id="UP000032568"/>
    </source>
</evidence>
<feature type="signal peptide" evidence="1">
    <location>
        <begin position="1"/>
        <end position="19"/>
    </location>
</feature>
<keyword evidence="1" id="KW-0732">Signal</keyword>
<evidence type="ECO:0000256" key="1">
    <source>
        <dbReference type="SAM" id="SignalP"/>
    </source>
</evidence>
<name>A0AAE9YTQ5_9GAMM</name>
<sequence>MKKIFVGFISVLLSSNANAALISFSDYGSSLYGGSRYDTSLIESAAPQDFTVDIEPLGTFRDYSILNGESTNEEGELISLTDIEEKYYDIAPAPFAHAFSEEMALLESTFQPGDSLVKSESSSEFGIHYSKRTYTELGKSAPYYGQDEEIISLSITGGYHQSWKKNINGLFVGQHIISYYELTLTGDALTTNPDFSNYDDLDELYAALERNITDGGSFRILQKVTVLSYEKTNPNTSIWCSSCEGLTITDDKYLRFSSYGRVNGVDYVDVPESSTNILLALGLIGLMRFKRRTQV</sequence>
<dbReference type="AlphaFoldDB" id="A0AAE9YTQ5"/>
<reference evidence="2 3" key="2">
    <citation type="journal article" date="2022" name="Mar. Drugs">
        <title>Bioassay-Guided Fractionation Leads to the Detection of Cholic Acid Generated by the Rare Thalassomonas sp.</title>
        <authorList>
            <person name="Pheiffer F."/>
            <person name="Schneider Y.K."/>
            <person name="Hansen E.H."/>
            <person name="Andersen J.H."/>
            <person name="Isaksson J."/>
            <person name="Busche T."/>
            <person name="R C."/>
            <person name="Kalinowski J."/>
            <person name="Zyl L.V."/>
            <person name="Trindade M."/>
        </authorList>
    </citation>
    <scope>NUCLEOTIDE SEQUENCE [LARGE SCALE GENOMIC DNA]</scope>
    <source>
        <strain evidence="2 3">A5K-106</strain>
    </source>
</reference>
<evidence type="ECO:0000313" key="2">
    <source>
        <dbReference type="EMBL" id="WDE00144.1"/>
    </source>
</evidence>
<dbReference type="Proteomes" id="UP000032568">
    <property type="component" value="Chromosome"/>
</dbReference>
<protein>
    <submittedName>
        <fullName evidence="2">PEP-CTERM sorting domain-containing protein</fullName>
    </submittedName>
</protein>
<proteinExistence type="predicted"/>
<dbReference type="EMBL" id="CP059735">
    <property type="protein sequence ID" value="WDE00144.1"/>
    <property type="molecule type" value="Genomic_DNA"/>
</dbReference>
<reference evidence="2 3" key="1">
    <citation type="journal article" date="2015" name="Genome Announc.">
        <title>Draft Genome Sequences of Marine Isolates of Thalassomonas viridans and Thalassomonas actiniarum.</title>
        <authorList>
            <person name="Olonade I."/>
            <person name="van Zyl L.J."/>
            <person name="Trindade M."/>
        </authorList>
    </citation>
    <scope>NUCLEOTIDE SEQUENCE [LARGE SCALE GENOMIC DNA]</scope>
    <source>
        <strain evidence="2 3">A5K-106</strain>
    </source>
</reference>
<dbReference type="InterPro" id="IPR013424">
    <property type="entry name" value="Ice-binding_C"/>
</dbReference>
<organism evidence="2 3">
    <name type="scientific">Thalassomonas actiniarum</name>
    <dbReference type="NCBI Taxonomy" id="485447"/>
    <lineage>
        <taxon>Bacteria</taxon>
        <taxon>Pseudomonadati</taxon>
        <taxon>Pseudomonadota</taxon>
        <taxon>Gammaproteobacteria</taxon>
        <taxon>Alteromonadales</taxon>
        <taxon>Colwelliaceae</taxon>
        <taxon>Thalassomonas</taxon>
    </lineage>
</organism>
<accession>A0AAE9YTQ5</accession>
<dbReference type="KEGG" id="tact:SG35_005685"/>
<dbReference type="NCBIfam" id="TIGR02595">
    <property type="entry name" value="PEP_CTERM"/>
    <property type="match status" value="1"/>
</dbReference>